<sequence length="363" mass="40087">MHSTVIVSPYPLDLSQYPLYRTKASQKSNLAHELKGAPKFQQGQLFTTLVVVGKSTVALVVAKAFRLMQESISVHEVLTDELSLNHSILVEGQILDFLPVFPDDNSSQPPTLWQWTGKKITFAPPSASKKSLLSDYFDTHIGPSMMLIKVPGYMQWKSASELKYLAKLPVLGSVPDTIQFPYGRNTIARAGLAYDISKVNLKDNLIICQVCQKQVEPKHLRAHSGKHIAAAVFNATPPTMNMPCGFCCHSSTEHSTSCTTTSEVKQGCTKIITTTCPSGQNSVNFQYSAAAKWAKSTPSTNVKPVTIWKYNVQQHFQQFHGPDALQKLAEGSRDRVRAFQITPAELDSLKISCSNIPSYLITE</sequence>
<proteinExistence type="predicted"/>
<protein>
    <submittedName>
        <fullName evidence="1">Uncharacterized protein</fullName>
    </submittedName>
</protein>
<keyword evidence="2" id="KW-1185">Reference proteome</keyword>
<evidence type="ECO:0000313" key="2">
    <source>
        <dbReference type="Proteomes" id="UP000799118"/>
    </source>
</evidence>
<reference evidence="1" key="1">
    <citation type="journal article" date="2019" name="Environ. Microbiol.">
        <title>Fungal ecological strategies reflected in gene transcription - a case study of two litter decomposers.</title>
        <authorList>
            <person name="Barbi F."/>
            <person name="Kohler A."/>
            <person name="Barry K."/>
            <person name="Baskaran P."/>
            <person name="Daum C."/>
            <person name="Fauchery L."/>
            <person name="Ihrmark K."/>
            <person name="Kuo A."/>
            <person name="LaButti K."/>
            <person name="Lipzen A."/>
            <person name="Morin E."/>
            <person name="Grigoriev I.V."/>
            <person name="Henrissat B."/>
            <person name="Lindahl B."/>
            <person name="Martin F."/>
        </authorList>
    </citation>
    <scope>NUCLEOTIDE SEQUENCE</scope>
    <source>
        <strain evidence="1">JB14</strain>
    </source>
</reference>
<dbReference type="AlphaFoldDB" id="A0A6A4GE24"/>
<accession>A0A6A4GE24</accession>
<dbReference type="EMBL" id="ML770325">
    <property type="protein sequence ID" value="KAE9383796.1"/>
    <property type="molecule type" value="Genomic_DNA"/>
</dbReference>
<name>A0A6A4GE24_9AGAR</name>
<organism evidence="1 2">
    <name type="scientific">Gymnopus androsaceus JB14</name>
    <dbReference type="NCBI Taxonomy" id="1447944"/>
    <lineage>
        <taxon>Eukaryota</taxon>
        <taxon>Fungi</taxon>
        <taxon>Dikarya</taxon>
        <taxon>Basidiomycota</taxon>
        <taxon>Agaricomycotina</taxon>
        <taxon>Agaricomycetes</taxon>
        <taxon>Agaricomycetidae</taxon>
        <taxon>Agaricales</taxon>
        <taxon>Marasmiineae</taxon>
        <taxon>Omphalotaceae</taxon>
        <taxon>Gymnopus</taxon>
    </lineage>
</organism>
<dbReference type="Proteomes" id="UP000799118">
    <property type="component" value="Unassembled WGS sequence"/>
</dbReference>
<evidence type="ECO:0000313" key="1">
    <source>
        <dbReference type="EMBL" id="KAE9383796.1"/>
    </source>
</evidence>
<gene>
    <name evidence="1" type="ORF">BT96DRAFT_1008777</name>
</gene>